<dbReference type="FunFam" id="3.30.930.10:FF:000042">
    <property type="entry name" value="probable proline--tRNA ligase, mitochondrial"/>
    <property type="match status" value="1"/>
</dbReference>
<dbReference type="NCBIfam" id="NF006625">
    <property type="entry name" value="PRK09194.1"/>
    <property type="match status" value="1"/>
</dbReference>
<sequence>MRTYARMTGLYAPTLKEDPAEAELASHRLLLRAGMIRKSASGLYSYLPLAWRSLMKIEAVIRDEMEGIGAQEMLVPILTDGELWRQSGRWSAYGPELMRLMDRHEREFALGPTHEESFTDLVRNELRSYKQLPVTLYQIQDKFRDELRPRFGLMRGREFIMKDGYSFDADVEGMQKSYNDEKGAYARICERVGLRALPVVADSGQIGGDTSVEFMALADAGEAEIVYCDGCGFAADTEAARAPINLVEGEEGDLQKLETPGCGTIADLAAFLKVPEAATRKALALVDGDGKPWVCFVPGDHEMNDVKAEHAFGAYHMMSDEELVQYGLVKGFIGPIDLPEGVGSCADESLHDSAWWAIGANDAGYHYVHAKQGRDFTIGRWVDVITAKAGDRCPKCGAPLKAARGIEVGQVFQLGTKYSETMGATFADPDGVEKPFQMGCYGIGVSRMLAAVVEQHHDEHGISFPVAVAPYEVEVVPLDVNDDVVWPVASHVAEELLAAGVEVIVDDRKERPGVKFADADLMGFPYQVVCGKKAIKNGNVELKVRATGERTEVAIDEVASLLSARIASERA</sequence>
<dbReference type="GO" id="GO:0004827">
    <property type="term" value="F:proline-tRNA ligase activity"/>
    <property type="evidence" value="ECO:0007669"/>
    <property type="project" value="UniProtKB-UniRule"/>
</dbReference>
<dbReference type="Proteomes" id="UP000054078">
    <property type="component" value="Unassembled WGS sequence"/>
</dbReference>
<proteinExistence type="inferred from homology"/>
<dbReference type="AlphaFoldDB" id="A0A124EGS5"/>
<keyword evidence="3 12" id="KW-0963">Cytoplasm</keyword>
<reference evidence="14 15" key="1">
    <citation type="submission" date="2015-12" db="EMBL/GenBank/DDBJ databases">
        <title>Draft Genome Sequence of Olsenella scatoligenes SK9K4T; a Producer of 3-Methylindole- (skatole) and 4-Methylphenol- (p-cresol) Isolated from Pig Feces.</title>
        <authorList>
            <person name="Li X."/>
            <person name="Borg B."/>
            <person name="Canibe N."/>
        </authorList>
    </citation>
    <scope>NUCLEOTIDE SEQUENCE [LARGE SCALE GENOMIC DNA]</scope>
    <source>
        <strain evidence="14 15">SK9K4</strain>
    </source>
</reference>
<evidence type="ECO:0000256" key="9">
    <source>
        <dbReference type="ARBA" id="ARBA00047671"/>
    </source>
</evidence>
<dbReference type="SUPFAM" id="SSF55681">
    <property type="entry name" value="Class II aaRS and biotin synthetases"/>
    <property type="match status" value="1"/>
</dbReference>
<keyword evidence="5 12" id="KW-0547">Nucleotide-binding</keyword>
<evidence type="ECO:0000256" key="7">
    <source>
        <dbReference type="ARBA" id="ARBA00022917"/>
    </source>
</evidence>
<dbReference type="NCBIfam" id="TIGR00409">
    <property type="entry name" value="proS_fam_II"/>
    <property type="match status" value="1"/>
</dbReference>
<evidence type="ECO:0000256" key="2">
    <source>
        <dbReference type="ARBA" id="ARBA00011738"/>
    </source>
</evidence>
<dbReference type="GO" id="GO:0002161">
    <property type="term" value="F:aminoacyl-tRNA deacylase activity"/>
    <property type="evidence" value="ECO:0007669"/>
    <property type="project" value="InterPro"/>
</dbReference>
<name>A0A124EGS5_TRASO</name>
<dbReference type="PROSITE" id="PS50862">
    <property type="entry name" value="AA_TRNA_LIGASE_II"/>
    <property type="match status" value="1"/>
</dbReference>
<dbReference type="PRINTS" id="PR01046">
    <property type="entry name" value="TRNASYNTHPRO"/>
</dbReference>
<dbReference type="Pfam" id="PF03129">
    <property type="entry name" value="HGTP_anticodon"/>
    <property type="match status" value="1"/>
</dbReference>
<keyword evidence="4 12" id="KW-0436">Ligase</keyword>
<dbReference type="InterPro" id="IPR036621">
    <property type="entry name" value="Anticodon-bd_dom_sf"/>
</dbReference>
<dbReference type="InterPro" id="IPR002316">
    <property type="entry name" value="Pro-tRNA-ligase_IIa"/>
</dbReference>
<comment type="domain">
    <text evidence="12">Consists of three domains: the N-terminal catalytic domain, the editing domain and the C-terminal anticodon-binding domain.</text>
</comment>
<evidence type="ECO:0000256" key="10">
    <source>
        <dbReference type="ARBA" id="ARBA00053664"/>
    </source>
</evidence>
<dbReference type="Pfam" id="PF00587">
    <property type="entry name" value="tRNA-synt_2b"/>
    <property type="match status" value="1"/>
</dbReference>
<accession>A0A124EGS5</accession>
<dbReference type="Pfam" id="PF04073">
    <property type="entry name" value="tRNA_edit"/>
    <property type="match status" value="1"/>
</dbReference>
<keyword evidence="7 12" id="KW-0648">Protein biosynthesis</keyword>
<dbReference type="EMBL" id="LOJF01000009">
    <property type="protein sequence ID" value="KUH58404.1"/>
    <property type="molecule type" value="Genomic_DNA"/>
</dbReference>
<evidence type="ECO:0000256" key="12">
    <source>
        <dbReference type="HAMAP-Rule" id="MF_01569"/>
    </source>
</evidence>
<keyword evidence="8 12" id="KW-0030">Aminoacyl-tRNA synthetase</keyword>
<evidence type="ECO:0000259" key="13">
    <source>
        <dbReference type="PROSITE" id="PS50862"/>
    </source>
</evidence>
<dbReference type="FunFam" id="3.30.930.10:FF:000065">
    <property type="entry name" value="Proline--tRNA ligase"/>
    <property type="match status" value="1"/>
</dbReference>
<evidence type="ECO:0000256" key="8">
    <source>
        <dbReference type="ARBA" id="ARBA00023146"/>
    </source>
</evidence>
<gene>
    <name evidence="12" type="primary">proS</name>
    <name evidence="14" type="ORF">AUL39_05225</name>
</gene>
<evidence type="ECO:0000256" key="6">
    <source>
        <dbReference type="ARBA" id="ARBA00022840"/>
    </source>
</evidence>
<dbReference type="InterPro" id="IPR006195">
    <property type="entry name" value="aa-tRNA-synth_II"/>
</dbReference>
<organism evidence="14 15">
    <name type="scientific">Tractidigestivibacter scatoligenes</name>
    <name type="common">Olsenella scatoligenes</name>
    <dbReference type="NCBI Taxonomy" id="1299998"/>
    <lineage>
        <taxon>Bacteria</taxon>
        <taxon>Bacillati</taxon>
        <taxon>Actinomycetota</taxon>
        <taxon>Coriobacteriia</taxon>
        <taxon>Coriobacteriales</taxon>
        <taxon>Atopobiaceae</taxon>
        <taxon>Tractidigestivibacter</taxon>
    </lineage>
</organism>
<dbReference type="GO" id="GO:0005829">
    <property type="term" value="C:cytosol"/>
    <property type="evidence" value="ECO:0007669"/>
    <property type="project" value="TreeGrafter"/>
</dbReference>
<comment type="subunit">
    <text evidence="2 12">Homodimer.</text>
</comment>
<comment type="caution">
    <text evidence="14">The sequence shown here is derived from an EMBL/GenBank/DDBJ whole genome shotgun (WGS) entry which is preliminary data.</text>
</comment>
<evidence type="ECO:0000256" key="11">
    <source>
        <dbReference type="ARBA" id="ARBA00060755"/>
    </source>
</evidence>
<dbReference type="CDD" id="cd00861">
    <property type="entry name" value="ProRS_anticodon_short"/>
    <property type="match status" value="1"/>
</dbReference>
<feature type="domain" description="Aminoacyl-transfer RNA synthetases class-II family profile" evidence="13">
    <location>
        <begin position="56"/>
        <end position="465"/>
    </location>
</feature>
<dbReference type="GO" id="GO:0005524">
    <property type="term" value="F:ATP binding"/>
    <property type="evidence" value="ECO:0007669"/>
    <property type="project" value="UniProtKB-UniRule"/>
</dbReference>
<dbReference type="SUPFAM" id="SSF55826">
    <property type="entry name" value="YbaK/ProRS associated domain"/>
    <property type="match status" value="1"/>
</dbReference>
<dbReference type="HAMAP" id="MF_01569">
    <property type="entry name" value="Pro_tRNA_synth_type1"/>
    <property type="match status" value="1"/>
</dbReference>
<dbReference type="InterPro" id="IPR004500">
    <property type="entry name" value="Pro-tRNA-synth_IIa_bac-type"/>
</dbReference>
<evidence type="ECO:0000256" key="5">
    <source>
        <dbReference type="ARBA" id="ARBA00022741"/>
    </source>
</evidence>
<evidence type="ECO:0000256" key="4">
    <source>
        <dbReference type="ARBA" id="ARBA00022598"/>
    </source>
</evidence>
<dbReference type="STRING" id="1299998.AUL39_05225"/>
<dbReference type="OrthoDB" id="9809052at2"/>
<keyword evidence="6 12" id="KW-0067">ATP-binding</keyword>
<dbReference type="InterPro" id="IPR050062">
    <property type="entry name" value="Pro-tRNA_synthetase"/>
</dbReference>
<evidence type="ECO:0000256" key="1">
    <source>
        <dbReference type="ARBA" id="ARBA00004496"/>
    </source>
</evidence>
<comment type="catalytic activity">
    <reaction evidence="9 12">
        <text>tRNA(Pro) + L-proline + ATP = L-prolyl-tRNA(Pro) + AMP + diphosphate</text>
        <dbReference type="Rhea" id="RHEA:14305"/>
        <dbReference type="Rhea" id="RHEA-COMP:9700"/>
        <dbReference type="Rhea" id="RHEA-COMP:9702"/>
        <dbReference type="ChEBI" id="CHEBI:30616"/>
        <dbReference type="ChEBI" id="CHEBI:33019"/>
        <dbReference type="ChEBI" id="CHEBI:60039"/>
        <dbReference type="ChEBI" id="CHEBI:78442"/>
        <dbReference type="ChEBI" id="CHEBI:78532"/>
        <dbReference type="ChEBI" id="CHEBI:456215"/>
        <dbReference type="EC" id="6.1.1.15"/>
    </reaction>
</comment>
<dbReference type="GO" id="GO:0006433">
    <property type="term" value="P:prolyl-tRNA aminoacylation"/>
    <property type="evidence" value="ECO:0007669"/>
    <property type="project" value="UniProtKB-UniRule"/>
</dbReference>
<dbReference type="CDD" id="cd00779">
    <property type="entry name" value="ProRS_core_prok"/>
    <property type="match status" value="1"/>
</dbReference>
<comment type="similarity">
    <text evidence="11 12">Belongs to the class-II aminoacyl-tRNA synthetase family. ProS type 1 subfamily.</text>
</comment>
<comment type="subcellular location">
    <subcellularLocation>
        <location evidence="1 12">Cytoplasm</location>
    </subcellularLocation>
</comment>
<dbReference type="PANTHER" id="PTHR42753:SF2">
    <property type="entry name" value="PROLINE--TRNA LIGASE"/>
    <property type="match status" value="1"/>
</dbReference>
<dbReference type="InterPro" id="IPR023717">
    <property type="entry name" value="Pro-tRNA-Synthase_IIa_type1"/>
</dbReference>
<evidence type="ECO:0000313" key="15">
    <source>
        <dbReference type="Proteomes" id="UP000054078"/>
    </source>
</evidence>
<dbReference type="InterPro" id="IPR036754">
    <property type="entry name" value="YbaK/aa-tRNA-synt-asso_dom_sf"/>
</dbReference>
<keyword evidence="15" id="KW-1185">Reference proteome</keyword>
<dbReference type="InterPro" id="IPR007214">
    <property type="entry name" value="YbaK/aa-tRNA-synth-assoc-dom"/>
</dbReference>
<dbReference type="InterPro" id="IPR033730">
    <property type="entry name" value="ProRS_core_prok"/>
</dbReference>
<comment type="function">
    <text evidence="10 12">Catalyzes the attachment of proline to tRNA(Pro) in a two-step reaction: proline is first activated by ATP to form Pro-AMP and then transferred to the acceptor end of tRNA(Pro). As ProRS can inadvertently accommodate and process non-cognate amino acids such as alanine and cysteine, to avoid such errors it has two additional distinct editing activities against alanine. One activity is designated as 'pretransfer' editing and involves the tRNA(Pro)-independent hydrolysis of activated Ala-AMP. The other activity is designated 'posttransfer' editing and involves deacylation of mischarged Ala-tRNA(Pro). The misacylated Cys-tRNA(Pro) is not edited by ProRS.</text>
</comment>
<dbReference type="InterPro" id="IPR044140">
    <property type="entry name" value="ProRS_anticodon_short"/>
</dbReference>
<dbReference type="SUPFAM" id="SSF52954">
    <property type="entry name" value="Class II aaRS ABD-related"/>
    <property type="match status" value="1"/>
</dbReference>
<dbReference type="PANTHER" id="PTHR42753">
    <property type="entry name" value="MITOCHONDRIAL RIBOSOME PROTEIN L39/PROLYL-TRNA LIGASE FAMILY MEMBER"/>
    <property type="match status" value="1"/>
</dbReference>
<dbReference type="InterPro" id="IPR002314">
    <property type="entry name" value="aa-tRNA-synt_IIb"/>
</dbReference>
<dbReference type="EC" id="6.1.1.15" evidence="12"/>
<dbReference type="InterPro" id="IPR004154">
    <property type="entry name" value="Anticodon-bd"/>
</dbReference>
<dbReference type="Gene3D" id="3.30.930.10">
    <property type="entry name" value="Bira Bifunctional Protein, Domain 2"/>
    <property type="match status" value="2"/>
</dbReference>
<dbReference type="Gene3D" id="3.40.50.800">
    <property type="entry name" value="Anticodon-binding domain"/>
    <property type="match status" value="1"/>
</dbReference>
<dbReference type="CDD" id="cd04334">
    <property type="entry name" value="ProRS-INS"/>
    <property type="match status" value="1"/>
</dbReference>
<dbReference type="InterPro" id="IPR045864">
    <property type="entry name" value="aa-tRNA-synth_II/BPL/LPL"/>
</dbReference>
<evidence type="ECO:0000256" key="3">
    <source>
        <dbReference type="ARBA" id="ARBA00022490"/>
    </source>
</evidence>
<protein>
    <recommendedName>
        <fullName evidence="12">Proline--tRNA ligase</fullName>
        <ecNumber evidence="12">6.1.1.15</ecNumber>
    </recommendedName>
    <alternativeName>
        <fullName evidence="12">Prolyl-tRNA synthetase</fullName>
        <shortName evidence="12">ProRS</shortName>
    </alternativeName>
</protein>
<evidence type="ECO:0000313" key="14">
    <source>
        <dbReference type="EMBL" id="KUH58404.1"/>
    </source>
</evidence>